<dbReference type="OrthoDB" id="5406017at2"/>
<dbReference type="GO" id="GO:0030488">
    <property type="term" value="P:tRNA methylation"/>
    <property type="evidence" value="ECO:0007669"/>
    <property type="project" value="TreeGrafter"/>
</dbReference>
<sequence length="455" mass="51019">MTDHSLPQFAVVGHPNKGKSSIVSTLSHNDDVVISSQSGTTQTADPITVETLHGRYQLIDTPGFQRPIKVLKWLNEQQVNAHERAAAVAKFVDDPVCQQQFPDEVALLKPIINGAAILYVVDGSRPYGAEYDAEMEILRWTGQPSMALINPIENTDHITEWQNALAQYFKSVRVFNPMKADFDKQVELLKTFAHLNPDWANTLTAITDDLVHKRDEQRDTSIKILARLVDDLCHYQQSQKVLNKAQAKQVQPVLEKRYQHWMKQREQTAIKELLANYAHFQVDIDLDHLDLPPDLFDCSEWFAWGLNKQQLMYAATMTGAVGGAAVDFALAGHSFMLGAIGGGLVGFGSAWFGADKLVDISLKGLPLGGYQACIGPIKNRNFPYVILGRFIFLYQQISQLNHANRTALQFNATDFQDRVATLEKSSQKELHTACERLVKQKPVDDLESVIAFLFD</sequence>
<dbReference type="Proteomes" id="UP000245790">
    <property type="component" value="Unassembled WGS sequence"/>
</dbReference>
<dbReference type="Gene3D" id="3.40.50.300">
    <property type="entry name" value="P-loop containing nucleotide triphosphate hydrolases"/>
    <property type="match status" value="1"/>
</dbReference>
<keyword evidence="3" id="KW-1185">Reference proteome</keyword>
<comment type="caution">
    <text evidence="2">The sequence shown here is derived from an EMBL/GenBank/DDBJ whole genome shotgun (WGS) entry which is preliminary data.</text>
</comment>
<dbReference type="Pfam" id="PF01926">
    <property type="entry name" value="MMR_HSR1"/>
    <property type="match status" value="1"/>
</dbReference>
<evidence type="ECO:0000313" key="2">
    <source>
        <dbReference type="EMBL" id="PWK46406.1"/>
    </source>
</evidence>
<dbReference type="GO" id="GO:0002098">
    <property type="term" value="P:tRNA wobble uridine modification"/>
    <property type="evidence" value="ECO:0007669"/>
    <property type="project" value="TreeGrafter"/>
</dbReference>
<feature type="domain" description="G" evidence="1">
    <location>
        <begin position="9"/>
        <end position="98"/>
    </location>
</feature>
<dbReference type="SUPFAM" id="SSF52540">
    <property type="entry name" value="P-loop containing nucleoside triphosphate hydrolases"/>
    <property type="match status" value="1"/>
</dbReference>
<evidence type="ECO:0000313" key="3">
    <source>
        <dbReference type="Proteomes" id="UP000245790"/>
    </source>
</evidence>
<dbReference type="Pfam" id="PF11981">
    <property type="entry name" value="DUF3482"/>
    <property type="match status" value="1"/>
</dbReference>
<organism evidence="2 3">
    <name type="scientific">Pleionea mediterranea</name>
    <dbReference type="NCBI Taxonomy" id="523701"/>
    <lineage>
        <taxon>Bacteria</taxon>
        <taxon>Pseudomonadati</taxon>
        <taxon>Pseudomonadota</taxon>
        <taxon>Gammaproteobacteria</taxon>
        <taxon>Oceanospirillales</taxon>
        <taxon>Pleioneaceae</taxon>
        <taxon>Pleionea</taxon>
    </lineage>
</organism>
<dbReference type="InterPro" id="IPR027417">
    <property type="entry name" value="P-loop_NTPase"/>
</dbReference>
<proteinExistence type="predicted"/>
<reference evidence="2 3" key="1">
    <citation type="submission" date="2018-05" db="EMBL/GenBank/DDBJ databases">
        <title>Genomic Encyclopedia of Type Strains, Phase IV (KMG-IV): sequencing the most valuable type-strain genomes for metagenomic binning, comparative biology and taxonomic classification.</title>
        <authorList>
            <person name="Goeker M."/>
        </authorList>
    </citation>
    <scope>NUCLEOTIDE SEQUENCE [LARGE SCALE GENOMIC DNA]</scope>
    <source>
        <strain evidence="2 3">DSM 25350</strain>
    </source>
</reference>
<dbReference type="PANTHER" id="PTHR42714">
    <property type="entry name" value="TRNA MODIFICATION GTPASE GTPBP3"/>
    <property type="match status" value="1"/>
</dbReference>
<dbReference type="InterPro" id="IPR006073">
    <property type="entry name" value="GTP-bd"/>
</dbReference>
<evidence type="ECO:0000259" key="1">
    <source>
        <dbReference type="Pfam" id="PF01926"/>
    </source>
</evidence>
<accession>A0A316FFD8</accession>
<dbReference type="GO" id="GO:0005525">
    <property type="term" value="F:GTP binding"/>
    <property type="evidence" value="ECO:0007669"/>
    <property type="project" value="InterPro"/>
</dbReference>
<dbReference type="RefSeq" id="WP_109764841.1">
    <property type="nucleotide sequence ID" value="NZ_QGGU01000013.1"/>
</dbReference>
<name>A0A316FFD8_9GAMM</name>
<dbReference type="AlphaFoldDB" id="A0A316FFD8"/>
<protein>
    <submittedName>
        <fullName evidence="2">50S ribosome-binding GTPase</fullName>
    </submittedName>
</protein>
<dbReference type="InterPro" id="IPR021871">
    <property type="entry name" value="DUF3482"/>
</dbReference>
<dbReference type="EMBL" id="QGGU01000013">
    <property type="protein sequence ID" value="PWK46406.1"/>
    <property type="molecule type" value="Genomic_DNA"/>
</dbReference>
<dbReference type="PANTHER" id="PTHR42714:SF7">
    <property type="entry name" value="G DOMAIN-CONTAINING PROTEIN"/>
    <property type="match status" value="1"/>
</dbReference>
<dbReference type="GO" id="GO:0005829">
    <property type="term" value="C:cytosol"/>
    <property type="evidence" value="ECO:0007669"/>
    <property type="project" value="TreeGrafter"/>
</dbReference>
<gene>
    <name evidence="2" type="ORF">C8D97_11391</name>
</gene>